<sequence>VAGPVIAAGLAAIGGFRFTFWTMAAALALLLPVAFRAQPDVATQDEKRLGLRGLLRIRRLIGAFFVVAAYFVFIGAFEAVWILELDTRGASRTVLGVALTAGALPIALLSPIGGTLAQRYGARRWAIGTLGIIMVMVIFWGIVPGIIGLIALTVATSVVEGLGFPSTPMLVSAAVTEDRQASAQGLMVAVEVATGAVAALVTSAVYAAHGDTVVWTATAVTMGLLLSIGAILTRPDDRRPVRPGIPTDPTRRPFR</sequence>
<evidence type="ECO:0000256" key="5">
    <source>
        <dbReference type="ARBA" id="ARBA00023136"/>
    </source>
</evidence>
<feature type="non-terminal residue" evidence="8">
    <location>
        <position position="1"/>
    </location>
</feature>
<dbReference type="InterPro" id="IPR050930">
    <property type="entry name" value="MFS_Vesicular_Transporter"/>
</dbReference>
<dbReference type="InterPro" id="IPR036259">
    <property type="entry name" value="MFS_trans_sf"/>
</dbReference>
<dbReference type="Pfam" id="PF07690">
    <property type="entry name" value="MFS_1"/>
    <property type="match status" value="1"/>
</dbReference>
<dbReference type="AlphaFoldDB" id="A0A381Q0B5"/>
<evidence type="ECO:0000259" key="7">
    <source>
        <dbReference type="PROSITE" id="PS50850"/>
    </source>
</evidence>
<reference evidence="8" key="1">
    <citation type="submission" date="2018-05" db="EMBL/GenBank/DDBJ databases">
        <authorList>
            <person name="Lanie J.A."/>
            <person name="Ng W.-L."/>
            <person name="Kazmierczak K.M."/>
            <person name="Andrzejewski T.M."/>
            <person name="Davidsen T.M."/>
            <person name="Wayne K.J."/>
            <person name="Tettelin H."/>
            <person name="Glass J.I."/>
            <person name="Rusch D."/>
            <person name="Podicherti R."/>
            <person name="Tsui H.-C.T."/>
            <person name="Winkler M.E."/>
        </authorList>
    </citation>
    <scope>NUCLEOTIDE SEQUENCE</scope>
</reference>
<gene>
    <name evidence="8" type="ORF">METZ01_LOCUS25595</name>
</gene>
<evidence type="ECO:0000256" key="3">
    <source>
        <dbReference type="ARBA" id="ARBA00022692"/>
    </source>
</evidence>
<dbReference type="PANTHER" id="PTHR23506:SF23">
    <property type="entry name" value="GH10249P"/>
    <property type="match status" value="1"/>
</dbReference>
<feature type="transmembrane region" description="Helical" evidence="6">
    <location>
        <begin position="20"/>
        <end position="39"/>
    </location>
</feature>
<dbReference type="EMBL" id="UINC01001157">
    <property type="protein sequence ID" value="SUZ72741.1"/>
    <property type="molecule type" value="Genomic_DNA"/>
</dbReference>
<feature type="transmembrane region" description="Helical" evidence="6">
    <location>
        <begin position="186"/>
        <end position="207"/>
    </location>
</feature>
<feature type="transmembrane region" description="Helical" evidence="6">
    <location>
        <begin position="60"/>
        <end position="82"/>
    </location>
</feature>
<evidence type="ECO:0000256" key="1">
    <source>
        <dbReference type="ARBA" id="ARBA00004141"/>
    </source>
</evidence>
<accession>A0A381Q0B5</accession>
<evidence type="ECO:0000256" key="4">
    <source>
        <dbReference type="ARBA" id="ARBA00022989"/>
    </source>
</evidence>
<keyword evidence="5 6" id="KW-0472">Membrane</keyword>
<dbReference type="PROSITE" id="PS50850">
    <property type="entry name" value="MFS"/>
    <property type="match status" value="1"/>
</dbReference>
<feature type="domain" description="Major facilitator superfamily (MFS) profile" evidence="7">
    <location>
        <begin position="55"/>
        <end position="255"/>
    </location>
</feature>
<comment type="subcellular location">
    <subcellularLocation>
        <location evidence="1">Membrane</location>
        <topology evidence="1">Multi-pass membrane protein</topology>
    </subcellularLocation>
</comment>
<feature type="transmembrane region" description="Helical" evidence="6">
    <location>
        <begin position="94"/>
        <end position="113"/>
    </location>
</feature>
<keyword evidence="4 6" id="KW-1133">Transmembrane helix</keyword>
<proteinExistence type="predicted"/>
<name>A0A381Q0B5_9ZZZZ</name>
<dbReference type="Gene3D" id="1.20.1250.20">
    <property type="entry name" value="MFS general substrate transporter like domains"/>
    <property type="match status" value="1"/>
</dbReference>
<dbReference type="InterPro" id="IPR020846">
    <property type="entry name" value="MFS_dom"/>
</dbReference>
<evidence type="ECO:0000256" key="2">
    <source>
        <dbReference type="ARBA" id="ARBA00022448"/>
    </source>
</evidence>
<keyword evidence="3 6" id="KW-0812">Transmembrane</keyword>
<dbReference type="GO" id="GO:0022857">
    <property type="term" value="F:transmembrane transporter activity"/>
    <property type="evidence" value="ECO:0007669"/>
    <property type="project" value="InterPro"/>
</dbReference>
<organism evidence="8">
    <name type="scientific">marine metagenome</name>
    <dbReference type="NCBI Taxonomy" id="408172"/>
    <lineage>
        <taxon>unclassified sequences</taxon>
        <taxon>metagenomes</taxon>
        <taxon>ecological metagenomes</taxon>
    </lineage>
</organism>
<dbReference type="InterPro" id="IPR011701">
    <property type="entry name" value="MFS"/>
</dbReference>
<protein>
    <recommendedName>
        <fullName evidence="7">Major facilitator superfamily (MFS) profile domain-containing protein</fullName>
    </recommendedName>
</protein>
<dbReference type="SUPFAM" id="SSF103473">
    <property type="entry name" value="MFS general substrate transporter"/>
    <property type="match status" value="1"/>
</dbReference>
<feature type="transmembrane region" description="Helical" evidence="6">
    <location>
        <begin position="213"/>
        <end position="232"/>
    </location>
</feature>
<evidence type="ECO:0000256" key="6">
    <source>
        <dbReference type="SAM" id="Phobius"/>
    </source>
</evidence>
<keyword evidence="2" id="KW-0813">Transport</keyword>
<feature type="transmembrane region" description="Helical" evidence="6">
    <location>
        <begin position="125"/>
        <end position="143"/>
    </location>
</feature>
<dbReference type="GO" id="GO:0016020">
    <property type="term" value="C:membrane"/>
    <property type="evidence" value="ECO:0007669"/>
    <property type="project" value="UniProtKB-SubCell"/>
</dbReference>
<evidence type="ECO:0000313" key="8">
    <source>
        <dbReference type="EMBL" id="SUZ72741.1"/>
    </source>
</evidence>
<dbReference type="PANTHER" id="PTHR23506">
    <property type="entry name" value="GH10249P"/>
    <property type="match status" value="1"/>
</dbReference>